<dbReference type="Proteomes" id="UP000608662">
    <property type="component" value="Unassembled WGS sequence"/>
</dbReference>
<organism evidence="2 3">
    <name type="scientific">Halomicrobium mukohataei</name>
    <dbReference type="NCBI Taxonomy" id="57705"/>
    <lineage>
        <taxon>Archaea</taxon>
        <taxon>Methanobacteriati</taxon>
        <taxon>Methanobacteriota</taxon>
        <taxon>Stenosarchaea group</taxon>
        <taxon>Halobacteria</taxon>
        <taxon>Halobacteriales</taxon>
        <taxon>Haloarculaceae</taxon>
        <taxon>Halomicrobium</taxon>
    </lineage>
</organism>
<gene>
    <name evidence="2" type="ORF">GOC74_14305</name>
</gene>
<evidence type="ECO:0000256" key="1">
    <source>
        <dbReference type="SAM" id="MobiDB-lite"/>
    </source>
</evidence>
<name>A0A847UJ36_9EURY</name>
<reference evidence="2" key="1">
    <citation type="submission" date="2019-12" db="EMBL/GenBank/DDBJ databases">
        <title>Whole-genome sequence of Halomicrobium mukohataei pws1.</title>
        <authorList>
            <person name="Verma D.K."/>
            <person name="Gopal K."/>
            <person name="Prasad E.S."/>
        </authorList>
    </citation>
    <scope>NUCLEOTIDE SEQUENCE</scope>
    <source>
        <strain evidence="2">Pws1</strain>
    </source>
</reference>
<proteinExistence type="predicted"/>
<protein>
    <submittedName>
        <fullName evidence="2">Uncharacterized protein</fullName>
    </submittedName>
</protein>
<dbReference type="EMBL" id="WOYG01000001">
    <property type="protein sequence ID" value="NLV11098.1"/>
    <property type="molecule type" value="Genomic_DNA"/>
</dbReference>
<evidence type="ECO:0000313" key="3">
    <source>
        <dbReference type="Proteomes" id="UP000608662"/>
    </source>
</evidence>
<feature type="region of interest" description="Disordered" evidence="1">
    <location>
        <begin position="23"/>
        <end position="53"/>
    </location>
</feature>
<evidence type="ECO:0000313" key="2">
    <source>
        <dbReference type="EMBL" id="NLV11098.1"/>
    </source>
</evidence>
<dbReference type="PROSITE" id="PS51257">
    <property type="entry name" value="PROKAR_LIPOPROTEIN"/>
    <property type="match status" value="1"/>
</dbReference>
<dbReference type="OrthoDB" id="237364at2157"/>
<comment type="caution">
    <text evidence="2">The sequence shown here is derived from an EMBL/GenBank/DDBJ whole genome shotgun (WGS) entry which is preliminary data.</text>
</comment>
<sequence>MDRRLVAVLTAVLLAGCGGIATSDGGTETLTPAPVPEPADATTETGTLPPGVTGNGVVDVDELTAAHQRATADQSYTLTTERSTSRETVNETLDTRQVVRVANESTYAYWTNERVVWDESRAHYFDNYSEFQDPDGRYVRYTELDGETRQRKLGATAPRPRLDREATVAIERFLTIDNATVSVRRDDGERHYELRGEQRTFVTERPIRNVSVSAVIRHDGLVRSLSVQYWRGNSDWGEFVRYSFAYERLGTTTVEKPAWVRAGED</sequence>
<dbReference type="AlphaFoldDB" id="A0A847UJ36"/>
<dbReference type="RefSeq" id="WP_170094780.1">
    <property type="nucleotide sequence ID" value="NZ_WOYG01000001.1"/>
</dbReference>
<accession>A0A847UJ36</accession>
<feature type="region of interest" description="Disordered" evidence="1">
    <location>
        <begin position="70"/>
        <end position="90"/>
    </location>
</feature>